<name>A0A8T0HMG5_CERPU</name>
<proteinExistence type="predicted"/>
<dbReference type="AlphaFoldDB" id="A0A8T0HMG5"/>
<comment type="caution">
    <text evidence="1">The sequence shown here is derived from an EMBL/GenBank/DDBJ whole genome shotgun (WGS) entry which is preliminary data.</text>
</comment>
<dbReference type="EMBL" id="CM026426">
    <property type="protein sequence ID" value="KAG0572019.1"/>
    <property type="molecule type" value="Genomic_DNA"/>
</dbReference>
<evidence type="ECO:0000313" key="2">
    <source>
        <dbReference type="Proteomes" id="UP000822688"/>
    </source>
</evidence>
<organism evidence="1 2">
    <name type="scientific">Ceratodon purpureus</name>
    <name type="common">Fire moss</name>
    <name type="synonym">Dicranum purpureum</name>
    <dbReference type="NCBI Taxonomy" id="3225"/>
    <lineage>
        <taxon>Eukaryota</taxon>
        <taxon>Viridiplantae</taxon>
        <taxon>Streptophyta</taxon>
        <taxon>Embryophyta</taxon>
        <taxon>Bryophyta</taxon>
        <taxon>Bryophytina</taxon>
        <taxon>Bryopsida</taxon>
        <taxon>Dicranidae</taxon>
        <taxon>Pseudoditrichales</taxon>
        <taxon>Ditrichaceae</taxon>
        <taxon>Ceratodon</taxon>
    </lineage>
</organism>
<accession>A0A8T0HMG5</accession>
<dbReference type="Proteomes" id="UP000822688">
    <property type="component" value="Chromosome V"/>
</dbReference>
<keyword evidence="2" id="KW-1185">Reference proteome</keyword>
<evidence type="ECO:0000313" key="1">
    <source>
        <dbReference type="EMBL" id="KAG0572019.1"/>
    </source>
</evidence>
<protein>
    <submittedName>
        <fullName evidence="1">Uncharacterized protein</fullName>
    </submittedName>
</protein>
<gene>
    <name evidence="1" type="ORF">KC19_VG062300</name>
</gene>
<sequence>MVMFVPSSYGVKCERRDRYGGEPSWVHSVIREYEIGILGPRHNCQGHWIQVSGVNLGTRGTEENDHQHNKIHVIVNQSSRGLWFNLEYILAKNFLIETELGADGL</sequence>
<reference evidence="1" key="1">
    <citation type="submission" date="2020-06" db="EMBL/GenBank/DDBJ databases">
        <title>WGS assembly of Ceratodon purpureus strain R40.</title>
        <authorList>
            <person name="Carey S.B."/>
            <person name="Jenkins J."/>
            <person name="Shu S."/>
            <person name="Lovell J.T."/>
            <person name="Sreedasyam A."/>
            <person name="Maumus F."/>
            <person name="Tiley G.P."/>
            <person name="Fernandez-Pozo N."/>
            <person name="Barry K."/>
            <person name="Chen C."/>
            <person name="Wang M."/>
            <person name="Lipzen A."/>
            <person name="Daum C."/>
            <person name="Saski C.A."/>
            <person name="Payton A.C."/>
            <person name="Mcbreen J.C."/>
            <person name="Conrad R.E."/>
            <person name="Kollar L.M."/>
            <person name="Olsson S."/>
            <person name="Huttunen S."/>
            <person name="Landis J.B."/>
            <person name="Wickett N.J."/>
            <person name="Johnson M.G."/>
            <person name="Rensing S.A."/>
            <person name="Grimwood J."/>
            <person name="Schmutz J."/>
            <person name="Mcdaniel S.F."/>
        </authorList>
    </citation>
    <scope>NUCLEOTIDE SEQUENCE</scope>
    <source>
        <strain evidence="1">R40</strain>
    </source>
</reference>